<sequence length="100" mass="11764">MKDAFSNGHSFNGRRSNSGLEEEYQESDFDDEQEVFSPGTRELYLKAEQQKVDHIEFFSVVFSEARQDFQWSIIQELLSTSIIVTREHLRFGDYQPPYTC</sequence>
<dbReference type="EMBL" id="JANJYJ010000009">
    <property type="protein sequence ID" value="KAK3189237.1"/>
    <property type="molecule type" value="Genomic_DNA"/>
</dbReference>
<dbReference type="Proteomes" id="UP001281410">
    <property type="component" value="Unassembled WGS sequence"/>
</dbReference>
<feature type="region of interest" description="Disordered" evidence="1">
    <location>
        <begin position="1"/>
        <end position="32"/>
    </location>
</feature>
<reference evidence="2" key="1">
    <citation type="journal article" date="2023" name="Plant J.">
        <title>Genome sequences and population genomics provide insights into the demographic history, inbreeding, and mutation load of two 'living fossil' tree species of Dipteronia.</title>
        <authorList>
            <person name="Feng Y."/>
            <person name="Comes H.P."/>
            <person name="Chen J."/>
            <person name="Zhu S."/>
            <person name="Lu R."/>
            <person name="Zhang X."/>
            <person name="Li P."/>
            <person name="Qiu J."/>
            <person name="Olsen K.M."/>
            <person name="Qiu Y."/>
        </authorList>
    </citation>
    <scope>NUCLEOTIDE SEQUENCE</scope>
    <source>
        <strain evidence="2">NBL</strain>
    </source>
</reference>
<protein>
    <submittedName>
        <fullName evidence="2">Uncharacterized protein</fullName>
    </submittedName>
</protein>
<evidence type="ECO:0000256" key="1">
    <source>
        <dbReference type="SAM" id="MobiDB-lite"/>
    </source>
</evidence>
<accession>A0AAE0DVW2</accession>
<name>A0AAE0DVW2_9ROSI</name>
<organism evidence="2 3">
    <name type="scientific">Dipteronia sinensis</name>
    <dbReference type="NCBI Taxonomy" id="43782"/>
    <lineage>
        <taxon>Eukaryota</taxon>
        <taxon>Viridiplantae</taxon>
        <taxon>Streptophyta</taxon>
        <taxon>Embryophyta</taxon>
        <taxon>Tracheophyta</taxon>
        <taxon>Spermatophyta</taxon>
        <taxon>Magnoliopsida</taxon>
        <taxon>eudicotyledons</taxon>
        <taxon>Gunneridae</taxon>
        <taxon>Pentapetalae</taxon>
        <taxon>rosids</taxon>
        <taxon>malvids</taxon>
        <taxon>Sapindales</taxon>
        <taxon>Sapindaceae</taxon>
        <taxon>Hippocastanoideae</taxon>
        <taxon>Acereae</taxon>
        <taxon>Dipteronia</taxon>
    </lineage>
</organism>
<comment type="caution">
    <text evidence="2">The sequence shown here is derived from an EMBL/GenBank/DDBJ whole genome shotgun (WGS) entry which is preliminary data.</text>
</comment>
<proteinExistence type="predicted"/>
<feature type="compositionally biased region" description="Acidic residues" evidence="1">
    <location>
        <begin position="20"/>
        <end position="32"/>
    </location>
</feature>
<evidence type="ECO:0000313" key="2">
    <source>
        <dbReference type="EMBL" id="KAK3189237.1"/>
    </source>
</evidence>
<dbReference type="AlphaFoldDB" id="A0AAE0DVW2"/>
<evidence type="ECO:0000313" key="3">
    <source>
        <dbReference type="Proteomes" id="UP001281410"/>
    </source>
</evidence>
<keyword evidence="3" id="KW-1185">Reference proteome</keyword>
<gene>
    <name evidence="2" type="ORF">Dsin_028798</name>
</gene>
<feature type="compositionally biased region" description="Polar residues" evidence="1">
    <location>
        <begin position="7"/>
        <end position="19"/>
    </location>
</feature>